<feature type="transmembrane region" description="Helical" evidence="5">
    <location>
        <begin position="98"/>
        <end position="114"/>
    </location>
</feature>
<keyword evidence="3 5" id="KW-1133">Transmembrane helix</keyword>
<feature type="transmembrane region" description="Helical" evidence="5">
    <location>
        <begin position="44"/>
        <end position="67"/>
    </location>
</feature>
<accession>A0A0C1IJM4</accession>
<gene>
    <name evidence="6" type="ORF">OI18_12255</name>
</gene>
<evidence type="ECO:0000256" key="2">
    <source>
        <dbReference type="ARBA" id="ARBA00022692"/>
    </source>
</evidence>
<reference evidence="6 7" key="1">
    <citation type="submission" date="2014-11" db="EMBL/GenBank/DDBJ databases">
        <title>Genome sequence of Flavihumibacter solisilvae 3-3.</title>
        <authorList>
            <person name="Zhou G."/>
            <person name="Li M."/>
            <person name="Wang G."/>
        </authorList>
    </citation>
    <scope>NUCLEOTIDE SEQUENCE [LARGE SCALE GENOMIC DNA]</scope>
    <source>
        <strain evidence="6 7">3-3</strain>
    </source>
</reference>
<evidence type="ECO:0000313" key="7">
    <source>
        <dbReference type="Proteomes" id="UP000031408"/>
    </source>
</evidence>
<evidence type="ECO:0000256" key="1">
    <source>
        <dbReference type="ARBA" id="ARBA00004141"/>
    </source>
</evidence>
<dbReference type="OrthoDB" id="8161897at2"/>
<dbReference type="Pfam" id="PF07681">
    <property type="entry name" value="DoxX"/>
    <property type="match status" value="1"/>
</dbReference>
<protein>
    <submittedName>
        <fullName evidence="6">DoxX family protein</fullName>
    </submittedName>
</protein>
<organism evidence="6 7">
    <name type="scientific">Flavihumibacter solisilvae</name>
    <dbReference type="NCBI Taxonomy" id="1349421"/>
    <lineage>
        <taxon>Bacteria</taxon>
        <taxon>Pseudomonadati</taxon>
        <taxon>Bacteroidota</taxon>
        <taxon>Chitinophagia</taxon>
        <taxon>Chitinophagales</taxon>
        <taxon>Chitinophagaceae</taxon>
        <taxon>Flavihumibacter</taxon>
    </lineage>
</organism>
<comment type="caution">
    <text evidence="6">The sequence shown here is derived from an EMBL/GenBank/DDBJ whole genome shotgun (WGS) entry which is preliminary data.</text>
</comment>
<evidence type="ECO:0000313" key="6">
    <source>
        <dbReference type="EMBL" id="KIC94385.1"/>
    </source>
</evidence>
<dbReference type="EMBL" id="JSVC01000013">
    <property type="protein sequence ID" value="KIC94385.1"/>
    <property type="molecule type" value="Genomic_DNA"/>
</dbReference>
<sequence length="126" mass="14284">MKRKILTILCVLVGLMFLNAGLNKFFFYLPPPKDMPQDSMNMFAAMMQIRWLMPLIAVGEILGGLLFMIPRTRALGTLILFPIMVGILLTHFTIAPEGLAIPLVMAAIMAWVIYENREKFLQLVSR</sequence>
<dbReference type="Proteomes" id="UP000031408">
    <property type="component" value="Unassembled WGS sequence"/>
</dbReference>
<comment type="subcellular location">
    <subcellularLocation>
        <location evidence="1">Membrane</location>
        <topology evidence="1">Multi-pass membrane protein</topology>
    </subcellularLocation>
</comment>
<name>A0A0C1IJM4_9BACT</name>
<dbReference type="GO" id="GO:0016020">
    <property type="term" value="C:membrane"/>
    <property type="evidence" value="ECO:0007669"/>
    <property type="project" value="UniProtKB-SubCell"/>
</dbReference>
<keyword evidence="2 5" id="KW-0812">Transmembrane</keyword>
<dbReference type="STRING" id="1349421.OI18_12255"/>
<dbReference type="AlphaFoldDB" id="A0A0C1IJM4"/>
<keyword evidence="7" id="KW-1185">Reference proteome</keyword>
<keyword evidence="4 5" id="KW-0472">Membrane</keyword>
<dbReference type="RefSeq" id="WP_039140145.1">
    <property type="nucleotide sequence ID" value="NZ_JSVC01000013.1"/>
</dbReference>
<evidence type="ECO:0000256" key="4">
    <source>
        <dbReference type="ARBA" id="ARBA00023136"/>
    </source>
</evidence>
<proteinExistence type="predicted"/>
<evidence type="ECO:0000256" key="3">
    <source>
        <dbReference type="ARBA" id="ARBA00022989"/>
    </source>
</evidence>
<dbReference type="InterPro" id="IPR032808">
    <property type="entry name" value="DoxX"/>
</dbReference>
<evidence type="ECO:0000256" key="5">
    <source>
        <dbReference type="SAM" id="Phobius"/>
    </source>
</evidence>
<feature type="transmembrane region" description="Helical" evidence="5">
    <location>
        <begin position="74"/>
        <end position="92"/>
    </location>
</feature>